<keyword evidence="2" id="KW-0472">Membrane</keyword>
<protein>
    <submittedName>
        <fullName evidence="3">Uncharacterized protein</fullName>
    </submittedName>
</protein>
<dbReference type="AlphaFoldDB" id="A0A4Q9MAY3"/>
<dbReference type="EMBL" id="ML143517">
    <property type="protein sequence ID" value="TBU23062.1"/>
    <property type="molecule type" value="Genomic_DNA"/>
</dbReference>
<proteinExistence type="predicted"/>
<feature type="region of interest" description="Disordered" evidence="1">
    <location>
        <begin position="1"/>
        <end position="142"/>
    </location>
</feature>
<keyword evidence="2" id="KW-1133">Transmembrane helix</keyword>
<feature type="transmembrane region" description="Helical" evidence="2">
    <location>
        <begin position="262"/>
        <end position="282"/>
    </location>
</feature>
<feature type="compositionally biased region" description="Polar residues" evidence="1">
    <location>
        <begin position="95"/>
        <end position="105"/>
    </location>
</feature>
<keyword evidence="2" id="KW-0812">Transmembrane</keyword>
<gene>
    <name evidence="3" type="ORF">BD311DRAFT_674730</name>
</gene>
<reference evidence="3" key="1">
    <citation type="submission" date="2019-01" db="EMBL/GenBank/DDBJ databases">
        <title>Draft genome sequences of three monokaryotic isolates of the white-rot basidiomycete fungus Dichomitus squalens.</title>
        <authorList>
            <consortium name="DOE Joint Genome Institute"/>
            <person name="Lopez S.C."/>
            <person name="Andreopoulos B."/>
            <person name="Pangilinan J."/>
            <person name="Lipzen A."/>
            <person name="Riley R."/>
            <person name="Ahrendt S."/>
            <person name="Ng V."/>
            <person name="Barry K."/>
            <person name="Daum C."/>
            <person name="Grigoriev I.V."/>
            <person name="Hilden K.S."/>
            <person name="Makela M.R."/>
            <person name="de Vries R.P."/>
        </authorList>
    </citation>
    <scope>NUCLEOTIDE SEQUENCE [LARGE SCALE GENOMIC DNA]</scope>
    <source>
        <strain evidence="3">OM18370.1</strain>
    </source>
</reference>
<organism evidence="3">
    <name type="scientific">Dichomitus squalens</name>
    <dbReference type="NCBI Taxonomy" id="114155"/>
    <lineage>
        <taxon>Eukaryota</taxon>
        <taxon>Fungi</taxon>
        <taxon>Dikarya</taxon>
        <taxon>Basidiomycota</taxon>
        <taxon>Agaricomycotina</taxon>
        <taxon>Agaricomycetes</taxon>
        <taxon>Polyporales</taxon>
        <taxon>Polyporaceae</taxon>
        <taxon>Dichomitus</taxon>
    </lineage>
</organism>
<accession>A0A4Q9MAY3</accession>
<dbReference type="Proteomes" id="UP000292957">
    <property type="component" value="Unassembled WGS sequence"/>
</dbReference>
<feature type="transmembrane region" description="Helical" evidence="2">
    <location>
        <begin position="204"/>
        <end position="222"/>
    </location>
</feature>
<dbReference type="OrthoDB" id="3266087at2759"/>
<feature type="compositionally biased region" description="Low complexity" evidence="1">
    <location>
        <begin position="77"/>
        <end position="94"/>
    </location>
</feature>
<sequence length="285" mass="31759">MLRSVSEKSYDQPQFETPLNNKGKRKADQVDVTPPDQRAAGHHATFAIPTDGRRSQHVSEVSKPPSSYQGRKRARLSTSGASPSASPGPSRPGSVQRQLTDSWPSRSGAPGALHRATSKTASAPSARPESMSTNAHRHGQAHVDRRRSMSEISFPISALVAPHAPSMSVRSGGYYMRDPRKPPKIQPTPWTLRLNSAEEQGSPVHSWMFFIGFILFPLWWLASFWRIPQTRRVGGTDTEKAVTLDDPQVEHDARTWRFRCRVMAVISLFTYIPFIVLVAVFVPRN</sequence>
<evidence type="ECO:0000256" key="1">
    <source>
        <dbReference type="SAM" id="MobiDB-lite"/>
    </source>
</evidence>
<feature type="compositionally biased region" description="Basic and acidic residues" evidence="1">
    <location>
        <begin position="1"/>
        <end position="10"/>
    </location>
</feature>
<name>A0A4Q9MAY3_9APHY</name>
<evidence type="ECO:0000256" key="2">
    <source>
        <dbReference type="SAM" id="Phobius"/>
    </source>
</evidence>
<feature type="compositionally biased region" description="Polar residues" evidence="1">
    <location>
        <begin position="11"/>
        <end position="20"/>
    </location>
</feature>
<evidence type="ECO:0000313" key="3">
    <source>
        <dbReference type="EMBL" id="TBU23062.1"/>
    </source>
</evidence>